<accession>A0AC61NLW3</accession>
<dbReference type="Proteomes" id="UP000682782">
    <property type="component" value="Chromosome"/>
</dbReference>
<reference evidence="1" key="1">
    <citation type="submission" date="2021-01" db="EMBL/GenBank/DDBJ databases">
        <title>Complete genome sequence of Clostridiales bacterium R-7.</title>
        <authorList>
            <person name="Mahoney-Kurpe S.C."/>
            <person name="Palevich N."/>
            <person name="Koike S."/>
            <person name="Moon C.D."/>
            <person name="Attwood G.T."/>
        </authorList>
    </citation>
    <scope>NUCLEOTIDE SEQUENCE</scope>
    <source>
        <strain evidence="1">R-7</strain>
    </source>
</reference>
<gene>
    <name evidence="1" type="ORF">JYE49_02925</name>
</gene>
<dbReference type="EMBL" id="CP068393">
    <property type="protein sequence ID" value="QUC67673.1"/>
    <property type="molecule type" value="Genomic_DNA"/>
</dbReference>
<evidence type="ECO:0000313" key="2">
    <source>
        <dbReference type="Proteomes" id="UP000682782"/>
    </source>
</evidence>
<name>A0AC61NLW3_9FIRM</name>
<proteinExistence type="predicted"/>
<evidence type="ECO:0000313" key="1">
    <source>
        <dbReference type="EMBL" id="QUC67673.1"/>
    </source>
</evidence>
<sequence>MKKNSRVLWVLAGIVVCLLICAVIGCAVFEKNGRVAIDEEHFPDAALREAVTEYDQNQDGILGVKEANKAEYINVHNRNVTTLQGIEYLRGLKELSCYENELTELDLSRNTRLERLNCLGNQLTKLDVSRNTELVDLNCNYNQIESLDISHLRKLEHLLCYKNHLTELNISDSSVLAALARENEPEEEDNKLMWEKRENGKAILAELRVDENVEVIIGEGQKRTASGNGNQKGVRINSEHFPDMELWKTVKKYDRDDNGYLSREEAESAVVIDLQEKNVESLKGIEHLTALETLNCENNKLTELDLSLNTELKSLNCGNNQLTALNVKESARLENLSCEKNKLTELDLSGNPALVKLECSENRLAKLDLSQNTNLVSLYCIENFIEEIDLSRNTELTEVYLQYNRLKKLDVSGCLKLTELYCSIGNIEELNVSRCPELKVLHCYDNALKELDLSRNLKLKELYCSSNKLTELDISKNAELEKLFCFSNNISELDISSCPDLQVLDCENCALAELDISGCKAIADLTENNEPEMIRETLEWSTRDEDRRYVTALVLNWSTKIRKGNGEYVESGVPEPVYVKIDEVNFPDRALRECVSRYDLSGDGLLGEFENSRITEITIGEEKITTLKGIEYLTALTYLYCDDNELTELDVSRNTELTYLSCNNNKLKTLDLSQNTQLTELYCYGNEMTELDLSRNTELTDINCARNKLVKLDVGENTKLEELQCNDNQIPELNVNNHPGMKRMIISRNQLTKLDTSGCHDLEWLWCDQNRLAELDVSTNPELRNLLCRSNGMRKLIISNNTRLEELECTGNQLTELDISSNPVMITLFENGNPTETDEGGLLWITRYGWGSKVLQTDKNVIVYTGNGTTAKTEKKENKGAYPEILYDDIKRILWDFFCKWAQGDADNMPESFMPEQRVRMEKTKALVRELMESGIPLSYQINSVEGKTGDDRLKYTCTVLLDHEDGTLQYEKMIIELMKGGSNRGVFYYIDSDSLTEHQEAENDPTVKTILLDKETILHDQLAFYGKVVDELQPIGASCEDNGIRIELLAAVAKEKEVYFYYTIKDLEGKYADYSFYHNQQLGNCWGGNYSFSPQSQLYYDRKEHQYYFLEHLMYMEEIESSSYFSTFGTSNIQFNQNAWADCMALMKEYGETTQYTQGPDGMRKRYYADVPAPEGIKILDCSQSEEIRLLPNTVIKGIGWIDDQLHVQVCMDEDMLQSIRFDDDKNGAPYGSAEVNPISPLRWETNGKVYVEYIFDYKREEADALTLYAYMALGQVKVKGDWHIEFTLDSIREKAKPVEQDCFPEDEAMVWIDEASFPDNTFREEIRLYDMDGDGWLSETEAEAVTSISLPGMEISTLKGIEYLTQLTYLDCSDNRLTDLDLSNNRELITLLCTGNSLTELDVSNNPELVEFEWEGKKLK</sequence>
<keyword evidence="2" id="KW-1185">Reference proteome</keyword>
<organism evidence="1 2">
    <name type="scientific">Aristaeella hokkaidonensis</name>
    <dbReference type="NCBI Taxonomy" id="3046382"/>
    <lineage>
        <taxon>Bacteria</taxon>
        <taxon>Bacillati</taxon>
        <taxon>Bacillota</taxon>
        <taxon>Clostridia</taxon>
        <taxon>Eubacteriales</taxon>
        <taxon>Aristaeellaceae</taxon>
        <taxon>Aristaeella</taxon>
    </lineage>
</organism>
<protein>
    <submittedName>
        <fullName evidence="1">Uncharacterized protein</fullName>
    </submittedName>
</protein>